<protein>
    <submittedName>
        <fullName evidence="4">Apextrin-like protein</fullName>
    </submittedName>
</protein>
<feature type="region of interest" description="Disordered" evidence="1">
    <location>
        <begin position="97"/>
        <end position="120"/>
    </location>
</feature>
<dbReference type="Pfam" id="PF16977">
    <property type="entry name" value="ApeC"/>
    <property type="match status" value="1"/>
</dbReference>
<feature type="domain" description="Apextrin C-terminal" evidence="3">
    <location>
        <begin position="65"/>
        <end position="274"/>
    </location>
</feature>
<evidence type="ECO:0000256" key="1">
    <source>
        <dbReference type="SAM" id="MobiDB-lite"/>
    </source>
</evidence>
<evidence type="ECO:0000313" key="4">
    <source>
        <dbReference type="EMBL" id="GFS17938.1"/>
    </source>
</evidence>
<dbReference type="PANTHER" id="PTHR19324:SF33">
    <property type="entry name" value="MUCIN-5AC"/>
    <property type="match status" value="1"/>
</dbReference>
<gene>
    <name evidence="4" type="ORF">ElyMa_003251300</name>
</gene>
<evidence type="ECO:0000313" key="5">
    <source>
        <dbReference type="Proteomes" id="UP000762676"/>
    </source>
</evidence>
<feature type="signal peptide" evidence="2">
    <location>
        <begin position="1"/>
        <end position="22"/>
    </location>
</feature>
<accession>A0AAV4J7G5</accession>
<organism evidence="4 5">
    <name type="scientific">Elysia marginata</name>
    <dbReference type="NCBI Taxonomy" id="1093978"/>
    <lineage>
        <taxon>Eukaryota</taxon>
        <taxon>Metazoa</taxon>
        <taxon>Spiralia</taxon>
        <taxon>Lophotrochozoa</taxon>
        <taxon>Mollusca</taxon>
        <taxon>Gastropoda</taxon>
        <taxon>Heterobranchia</taxon>
        <taxon>Euthyneura</taxon>
        <taxon>Panpulmonata</taxon>
        <taxon>Sacoglossa</taxon>
        <taxon>Placobranchoidea</taxon>
        <taxon>Plakobranchidae</taxon>
        <taxon>Elysia</taxon>
    </lineage>
</organism>
<evidence type="ECO:0000259" key="3">
    <source>
        <dbReference type="Pfam" id="PF16977"/>
    </source>
</evidence>
<sequence>MYQFRLLTFLLVSYGGFTVAAGDVSDPTSRLASLESRVSNIESKQASAENRVAMLQSMLENLIHWPSGYFALLKPKTGCPVDGKFISRHQSYLKIHTQSQSSSDPADGYSSAFPSDTTSSVGSKNFVTLRFCEVTLPNSGGVSNWPKGSFCIHKISFKFCPTYFQSGSIELDSEDTDDSGEGHNSVALGVDNPRLYFCCQSSGPANVPIQLPTHSPFFLYRYGGECQAVQGMSVSEQFVQINTEDDGNRDQLSGSHPDVDQPGSSVIKLNLCYYTKL</sequence>
<dbReference type="EMBL" id="BMAT01006686">
    <property type="protein sequence ID" value="GFS17938.1"/>
    <property type="molecule type" value="Genomic_DNA"/>
</dbReference>
<comment type="caution">
    <text evidence="4">The sequence shown here is derived from an EMBL/GenBank/DDBJ whole genome shotgun (WGS) entry which is preliminary data.</text>
</comment>
<feature type="chain" id="PRO_5043595960" evidence="2">
    <location>
        <begin position="23"/>
        <end position="277"/>
    </location>
</feature>
<name>A0AAV4J7G5_9GAST</name>
<proteinExistence type="predicted"/>
<dbReference type="Proteomes" id="UP000762676">
    <property type="component" value="Unassembled WGS sequence"/>
</dbReference>
<evidence type="ECO:0000256" key="2">
    <source>
        <dbReference type="SAM" id="SignalP"/>
    </source>
</evidence>
<dbReference type="PANTHER" id="PTHR19324">
    <property type="entry name" value="PERFORIN-LIKE PROTEIN 1"/>
    <property type="match status" value="1"/>
</dbReference>
<keyword evidence="5" id="KW-1185">Reference proteome</keyword>
<reference evidence="4 5" key="1">
    <citation type="journal article" date="2021" name="Elife">
        <title>Chloroplast acquisition without the gene transfer in kleptoplastic sea slugs, Plakobranchus ocellatus.</title>
        <authorList>
            <person name="Maeda T."/>
            <person name="Takahashi S."/>
            <person name="Yoshida T."/>
            <person name="Shimamura S."/>
            <person name="Takaki Y."/>
            <person name="Nagai Y."/>
            <person name="Toyoda A."/>
            <person name="Suzuki Y."/>
            <person name="Arimoto A."/>
            <person name="Ishii H."/>
            <person name="Satoh N."/>
            <person name="Nishiyama T."/>
            <person name="Hasebe M."/>
            <person name="Maruyama T."/>
            <person name="Minagawa J."/>
            <person name="Obokata J."/>
            <person name="Shigenobu S."/>
        </authorList>
    </citation>
    <scope>NUCLEOTIDE SEQUENCE [LARGE SCALE GENOMIC DNA]</scope>
</reference>
<dbReference type="AlphaFoldDB" id="A0AAV4J7G5"/>
<dbReference type="InterPro" id="IPR031569">
    <property type="entry name" value="ApeC"/>
</dbReference>
<keyword evidence="2" id="KW-0732">Signal</keyword>